<dbReference type="EMBL" id="QPMH01000016">
    <property type="protein sequence ID" value="RDD61013.1"/>
    <property type="molecule type" value="Genomic_DNA"/>
</dbReference>
<keyword evidence="5" id="KW-1185">Reference proteome</keyword>
<dbReference type="PANTHER" id="PTHR32332:SF31">
    <property type="entry name" value="2-NITROPROPANE DIOXYGENASE FAMILY, PUTATIVE (AFU_ORTHOLOGUE AFUA_2G09850)-RELATED"/>
    <property type="match status" value="1"/>
</dbReference>
<dbReference type="AlphaFoldDB" id="A0A369T6R1"/>
<gene>
    <name evidence="4" type="ORF">DRB17_14905</name>
</gene>
<protein>
    <submittedName>
        <fullName evidence="4">Nitronate monooxygenase</fullName>
    </submittedName>
</protein>
<evidence type="ECO:0000256" key="1">
    <source>
        <dbReference type="ARBA" id="ARBA00022630"/>
    </source>
</evidence>
<accession>A0A369T6R1</accession>
<dbReference type="RefSeq" id="WP_114583016.1">
    <property type="nucleotide sequence ID" value="NZ_QPMH01000016.1"/>
</dbReference>
<dbReference type="InterPro" id="IPR013785">
    <property type="entry name" value="Aldolase_TIM"/>
</dbReference>
<keyword evidence="2" id="KW-0288">FMN</keyword>
<keyword evidence="3" id="KW-0560">Oxidoreductase</keyword>
<dbReference type="SUPFAM" id="SSF51412">
    <property type="entry name" value="Inosine monophosphate dehydrogenase (IMPDH)"/>
    <property type="match status" value="1"/>
</dbReference>
<dbReference type="Pfam" id="PF03060">
    <property type="entry name" value="NMO"/>
    <property type="match status" value="1"/>
</dbReference>
<evidence type="ECO:0000256" key="3">
    <source>
        <dbReference type="ARBA" id="ARBA00023002"/>
    </source>
</evidence>
<proteinExistence type="predicted"/>
<dbReference type="GO" id="GO:0018580">
    <property type="term" value="F:nitronate monooxygenase activity"/>
    <property type="evidence" value="ECO:0007669"/>
    <property type="project" value="InterPro"/>
</dbReference>
<dbReference type="InterPro" id="IPR004136">
    <property type="entry name" value="NMO"/>
</dbReference>
<dbReference type="Proteomes" id="UP000253941">
    <property type="component" value="Unassembled WGS sequence"/>
</dbReference>
<organism evidence="4 5">
    <name type="scientific">Ferruginivarius sediminum</name>
    <dbReference type="NCBI Taxonomy" id="2661937"/>
    <lineage>
        <taxon>Bacteria</taxon>
        <taxon>Pseudomonadati</taxon>
        <taxon>Pseudomonadota</taxon>
        <taxon>Alphaproteobacteria</taxon>
        <taxon>Rhodospirillales</taxon>
        <taxon>Rhodospirillaceae</taxon>
        <taxon>Ferruginivarius</taxon>
    </lineage>
</organism>
<dbReference type="PANTHER" id="PTHR32332">
    <property type="entry name" value="2-NITROPROPANE DIOXYGENASE"/>
    <property type="match status" value="1"/>
</dbReference>
<comment type="caution">
    <text evidence="4">The sequence shown here is derived from an EMBL/GenBank/DDBJ whole genome shotgun (WGS) entry which is preliminary data.</text>
</comment>
<dbReference type="CDD" id="cd04730">
    <property type="entry name" value="NPD_like"/>
    <property type="match status" value="1"/>
</dbReference>
<evidence type="ECO:0000313" key="5">
    <source>
        <dbReference type="Proteomes" id="UP000253941"/>
    </source>
</evidence>
<evidence type="ECO:0000256" key="2">
    <source>
        <dbReference type="ARBA" id="ARBA00022643"/>
    </source>
</evidence>
<name>A0A369T6R1_9PROT</name>
<keyword evidence="4" id="KW-0503">Monooxygenase</keyword>
<keyword evidence="1" id="KW-0285">Flavoprotein</keyword>
<sequence>MASSSGGVWDTPVTRLLDCELPIVLAPMGAVSGGGLAAAVAQAGGCGLLGPGYLDETWIEREFDNAGNAPVGIGFITWHLSRYPERLDAALARKPSAVMLSFGDASPFAARIKDAGARLIMQVQTVADAERAAELGADLIVAQGTEAGGHGASRGTFALVPAVADAVAPVPVMAAGGVADGRGMAASFMLGAAGVLVGTRLFATREALGHANVKARLAQARGDETLRTQIFDIIRGIDWPSGYTGRAVRNDFAARWDGREDELLTAVEEERPRFQAAVEAGDTDGGLVWASESVDLIREVEPAGEVVRRMADEAARLLGQGAPLR</sequence>
<reference evidence="4 5" key="1">
    <citation type="submission" date="2018-07" db="EMBL/GenBank/DDBJ databases">
        <title>Venubactetium sediminum gen. nov., sp. nov., isolated from a marine solar saltern.</title>
        <authorList>
            <person name="Wang S."/>
        </authorList>
    </citation>
    <scope>NUCLEOTIDE SEQUENCE [LARGE SCALE GENOMIC DNA]</scope>
    <source>
        <strain evidence="4 5">WD2A32</strain>
    </source>
</reference>
<dbReference type="Gene3D" id="3.20.20.70">
    <property type="entry name" value="Aldolase class I"/>
    <property type="match status" value="1"/>
</dbReference>
<evidence type="ECO:0000313" key="4">
    <source>
        <dbReference type="EMBL" id="RDD61013.1"/>
    </source>
</evidence>